<evidence type="ECO:0000256" key="1">
    <source>
        <dbReference type="SAM" id="Phobius"/>
    </source>
</evidence>
<keyword evidence="1" id="KW-1133">Transmembrane helix</keyword>
<organism evidence="2 3">
    <name type="scientific">Fusarium acutatum</name>
    <dbReference type="NCBI Taxonomy" id="78861"/>
    <lineage>
        <taxon>Eukaryota</taxon>
        <taxon>Fungi</taxon>
        <taxon>Dikarya</taxon>
        <taxon>Ascomycota</taxon>
        <taxon>Pezizomycotina</taxon>
        <taxon>Sordariomycetes</taxon>
        <taxon>Hypocreomycetidae</taxon>
        <taxon>Hypocreales</taxon>
        <taxon>Nectriaceae</taxon>
        <taxon>Fusarium</taxon>
        <taxon>Fusarium fujikuroi species complex</taxon>
    </lineage>
</organism>
<gene>
    <name evidence="2" type="ORF">FACUT_7217</name>
</gene>
<evidence type="ECO:0000313" key="2">
    <source>
        <dbReference type="EMBL" id="KAF4435388.1"/>
    </source>
</evidence>
<name>A0A8H4JQS4_9HYPO</name>
<feature type="transmembrane region" description="Helical" evidence="1">
    <location>
        <begin position="495"/>
        <end position="517"/>
    </location>
</feature>
<keyword evidence="1" id="KW-0812">Transmembrane</keyword>
<feature type="transmembrane region" description="Helical" evidence="1">
    <location>
        <begin position="122"/>
        <end position="143"/>
    </location>
</feature>
<evidence type="ECO:0000313" key="3">
    <source>
        <dbReference type="Proteomes" id="UP000536711"/>
    </source>
</evidence>
<sequence length="644" mass="69609">MDVYTNPPSNTYSLGTLFTLPTKIGGVPAIAIESSTFPILIAAYSILIQIIFASLWQFLANLVLLFHAVRGYDAGRARYVALVAFWNSSSPWTATTTMGHFLCQALINGGNGRVSRPEKFHAFVLFLLSAIIAFGGIAASIFIPNAMSLGPAAPVHPKSVFVPEFEDIASSSSIRIGRLKASAILRALGSTEAFKDVTARKNVETVRTTLPGSNATHPRQRYDYGYTINAREFGLQTHLEFSHKVQGSCITEYNWLRPLPGIADPARYKGYVPFDLDPVEPILLDPTDNMTALWTQPSMVVEYHPSTEDLTITNRSFALIPQLAHAGSITASTDPWYLTESFKSATAGFLGYRVKSGRPAMSCWEESLLCLGKTCTSVDGITKTPLLEGLRIIVASKFAIPILTYIINSAGPAALKSVAGVGGTGLLDCASSALKDDLDRLVLAAYLNSREVFRETALLGPQAGMSNLLESANGDLFPGSADFVMFTGDVTAISYSSLISIPVTCFAITLLAAMLPLMRKMVLQASTTDRRHAPVTYAALCAGLRATQLYRMVDEKTVCTPGWIKKKHVIPLPPPAETMSRALVLSFVGNGVEFGKDRNGGDHSPLRSSDNGRRDSFSIEIAREEEVSLDILAAPQVLEPSGRV</sequence>
<keyword evidence="3" id="KW-1185">Reference proteome</keyword>
<dbReference type="OrthoDB" id="5337208at2759"/>
<accession>A0A8H4JQS4</accession>
<protein>
    <submittedName>
        <fullName evidence="2">Uncharacterized protein</fullName>
    </submittedName>
</protein>
<dbReference type="EMBL" id="JAADJF010000177">
    <property type="protein sequence ID" value="KAF4435388.1"/>
    <property type="molecule type" value="Genomic_DNA"/>
</dbReference>
<proteinExistence type="predicted"/>
<comment type="caution">
    <text evidence="2">The sequence shown here is derived from an EMBL/GenBank/DDBJ whole genome shotgun (WGS) entry which is preliminary data.</text>
</comment>
<keyword evidence="1" id="KW-0472">Membrane</keyword>
<reference evidence="2 3" key="1">
    <citation type="submission" date="2020-01" db="EMBL/GenBank/DDBJ databases">
        <title>Identification and distribution of gene clusters putatively required for synthesis of sphingolipid metabolism inhibitors in phylogenetically diverse species of the filamentous fungus Fusarium.</title>
        <authorList>
            <person name="Kim H.-S."/>
            <person name="Busman M."/>
            <person name="Brown D.W."/>
            <person name="Divon H."/>
            <person name="Uhlig S."/>
            <person name="Proctor R.H."/>
        </authorList>
    </citation>
    <scope>NUCLEOTIDE SEQUENCE [LARGE SCALE GENOMIC DNA]</scope>
    <source>
        <strain evidence="2 3">NRRL 13308</strain>
    </source>
</reference>
<dbReference type="AlphaFoldDB" id="A0A8H4JQS4"/>
<dbReference type="Proteomes" id="UP000536711">
    <property type="component" value="Unassembled WGS sequence"/>
</dbReference>
<feature type="transmembrane region" description="Helical" evidence="1">
    <location>
        <begin position="41"/>
        <end position="69"/>
    </location>
</feature>